<dbReference type="InterPro" id="IPR016181">
    <property type="entry name" value="Acyl_CoA_acyltransferase"/>
</dbReference>
<organism evidence="7 8">
    <name type="scientific">Sphingomonas sabuli</name>
    <dbReference type="NCBI Taxonomy" id="2764186"/>
    <lineage>
        <taxon>Bacteria</taxon>
        <taxon>Pseudomonadati</taxon>
        <taxon>Pseudomonadota</taxon>
        <taxon>Alphaproteobacteria</taxon>
        <taxon>Sphingomonadales</taxon>
        <taxon>Sphingomonadaceae</taxon>
        <taxon>Sphingomonas</taxon>
    </lineage>
</organism>
<dbReference type="SUPFAM" id="SSF55729">
    <property type="entry name" value="Acyl-CoA N-acyltransferases (Nat)"/>
    <property type="match status" value="1"/>
</dbReference>
<dbReference type="GO" id="GO:0007165">
    <property type="term" value="P:signal transduction"/>
    <property type="evidence" value="ECO:0007669"/>
    <property type="project" value="TreeGrafter"/>
</dbReference>
<dbReference type="Proteomes" id="UP000515861">
    <property type="component" value="Chromosome"/>
</dbReference>
<dbReference type="GO" id="GO:0009372">
    <property type="term" value="P:quorum sensing"/>
    <property type="evidence" value="ECO:0007669"/>
    <property type="project" value="UniProtKB-UniRule"/>
</dbReference>
<dbReference type="EC" id="2.3.1.184" evidence="6"/>
<accession>A0A7G9L3Z4</accession>
<keyword evidence="4 5" id="KW-0071">Autoinducer synthesis</keyword>
<evidence type="ECO:0000256" key="4">
    <source>
        <dbReference type="ARBA" id="ARBA00022929"/>
    </source>
</evidence>
<evidence type="ECO:0000256" key="1">
    <source>
        <dbReference type="ARBA" id="ARBA00022654"/>
    </source>
</evidence>
<dbReference type="Gene3D" id="3.40.630.30">
    <property type="match status" value="1"/>
</dbReference>
<keyword evidence="1 5" id="KW-0673">Quorum sensing</keyword>
<dbReference type="EMBL" id="CP060697">
    <property type="protein sequence ID" value="QNM83343.1"/>
    <property type="molecule type" value="Genomic_DNA"/>
</dbReference>
<dbReference type="PROSITE" id="PS51187">
    <property type="entry name" value="AUTOINDUCER_SYNTH_2"/>
    <property type="match status" value="1"/>
</dbReference>
<keyword evidence="3 6" id="KW-0949">S-adenosyl-L-methionine</keyword>
<proteinExistence type="inferred from homology"/>
<dbReference type="PANTHER" id="PTHR39322:SF1">
    <property type="entry name" value="ISOVALERYL-HOMOSERINE LACTONE SYNTHASE"/>
    <property type="match status" value="1"/>
</dbReference>
<name>A0A7G9L3Z4_9SPHN</name>
<keyword evidence="2 6" id="KW-0808">Transferase</keyword>
<dbReference type="RefSeq" id="WP_187480298.1">
    <property type="nucleotide sequence ID" value="NZ_CP060697.1"/>
</dbReference>
<protein>
    <recommendedName>
        <fullName evidence="6">Acyl-homoserine-lactone synthase</fullName>
        <ecNumber evidence="6">2.3.1.184</ecNumber>
    </recommendedName>
    <alternativeName>
        <fullName evidence="6">Autoinducer synthesis protein</fullName>
    </alternativeName>
</protein>
<evidence type="ECO:0000313" key="7">
    <source>
        <dbReference type="EMBL" id="QNM83343.1"/>
    </source>
</evidence>
<dbReference type="PRINTS" id="PR01549">
    <property type="entry name" value="AUTOINDCRSYN"/>
</dbReference>
<dbReference type="AlphaFoldDB" id="A0A7G9L3Z4"/>
<evidence type="ECO:0000256" key="6">
    <source>
        <dbReference type="RuleBase" id="RU361135"/>
    </source>
</evidence>
<dbReference type="KEGG" id="ssau:H8M03_03070"/>
<reference evidence="7 8" key="1">
    <citation type="submission" date="2020-08" db="EMBL/GenBank/DDBJ databases">
        <title>Sphingomonas sp. sand1-3 16S ribosomal RNA gene Genome sequencing and assembly.</title>
        <authorList>
            <person name="Kang M."/>
        </authorList>
    </citation>
    <scope>NUCLEOTIDE SEQUENCE [LARGE SCALE GENOMIC DNA]</scope>
    <source>
        <strain evidence="8">sand1-3</strain>
    </source>
</reference>
<evidence type="ECO:0000313" key="8">
    <source>
        <dbReference type="Proteomes" id="UP000515861"/>
    </source>
</evidence>
<evidence type="ECO:0000256" key="3">
    <source>
        <dbReference type="ARBA" id="ARBA00022691"/>
    </source>
</evidence>
<dbReference type="PANTHER" id="PTHR39322">
    <property type="entry name" value="ACYL-HOMOSERINE-LACTONE SYNTHASE"/>
    <property type="match status" value="1"/>
</dbReference>
<sequence>MLVRERLLEPPAQSRALAQMFEARREVFVDLLKWDLAVLDNRFEVDQFDDCHARYLIIADQARGHLGSARILDTTRPHILGSLFPSLSARPVPTGPGIAEITRFCLGRNQSAAERRITRNHLVSAIVRHGLDHHIQTYTGVAELNWLQQILAFGWVCRPLGPPQLLAGRMVGALAIEIDSETPELLAANGIWTEELADERALEAA</sequence>
<comment type="catalytic activity">
    <reaction evidence="6">
        <text>a fatty acyl-[ACP] + S-adenosyl-L-methionine = an N-acyl-L-homoserine lactone + S-methyl-5'-thioadenosine + holo-[ACP] + H(+)</text>
        <dbReference type="Rhea" id="RHEA:10096"/>
        <dbReference type="Rhea" id="RHEA-COMP:9685"/>
        <dbReference type="Rhea" id="RHEA-COMP:14125"/>
        <dbReference type="ChEBI" id="CHEBI:15378"/>
        <dbReference type="ChEBI" id="CHEBI:17509"/>
        <dbReference type="ChEBI" id="CHEBI:55474"/>
        <dbReference type="ChEBI" id="CHEBI:59789"/>
        <dbReference type="ChEBI" id="CHEBI:64479"/>
        <dbReference type="ChEBI" id="CHEBI:138651"/>
        <dbReference type="EC" id="2.3.1.184"/>
    </reaction>
</comment>
<evidence type="ECO:0000256" key="2">
    <source>
        <dbReference type="ARBA" id="ARBA00022679"/>
    </source>
</evidence>
<evidence type="ECO:0000256" key="5">
    <source>
        <dbReference type="PROSITE-ProRule" id="PRU00533"/>
    </source>
</evidence>
<comment type="similarity">
    <text evidence="5 6">Belongs to the autoinducer synthase family.</text>
</comment>
<dbReference type="Pfam" id="PF00765">
    <property type="entry name" value="Autoind_synth"/>
    <property type="match status" value="1"/>
</dbReference>
<dbReference type="InterPro" id="IPR001690">
    <property type="entry name" value="Autoind_synthase"/>
</dbReference>
<keyword evidence="8" id="KW-1185">Reference proteome</keyword>
<dbReference type="GO" id="GO:0061579">
    <property type="term" value="F:N-acyl homoserine lactone synthase activity"/>
    <property type="evidence" value="ECO:0007669"/>
    <property type="project" value="UniProtKB-UniRule"/>
</dbReference>
<gene>
    <name evidence="7" type="ORF">H8M03_03070</name>
</gene>